<feature type="transmembrane region" description="Helical" evidence="1">
    <location>
        <begin position="5"/>
        <end position="25"/>
    </location>
</feature>
<dbReference type="EMBL" id="JAFBDZ010000001">
    <property type="protein sequence ID" value="MBM7584640.1"/>
    <property type="molecule type" value="Genomic_DNA"/>
</dbReference>
<feature type="transmembrane region" description="Helical" evidence="1">
    <location>
        <begin position="69"/>
        <end position="93"/>
    </location>
</feature>
<evidence type="ECO:0008006" key="4">
    <source>
        <dbReference type="Google" id="ProtNLM"/>
    </source>
</evidence>
<protein>
    <recommendedName>
        <fullName evidence="4">DUF4306 domain-containing protein</fullName>
    </recommendedName>
</protein>
<sequence>MLKWWIIWFISLPIFLITYIYSFFITSKIAYAPQSECKPLFIFTPQNVQYCSDIYPIDLILIALKTNPTSYLCIASGLYLVGFLLFVGIRLILKFLKLKK</sequence>
<proteinExistence type="predicted"/>
<evidence type="ECO:0000313" key="3">
    <source>
        <dbReference type="Proteomes" id="UP001646157"/>
    </source>
</evidence>
<comment type="caution">
    <text evidence="2">The sequence shown here is derived from an EMBL/GenBank/DDBJ whole genome shotgun (WGS) entry which is preliminary data.</text>
</comment>
<accession>A0ABS2NA18</accession>
<keyword evidence="1" id="KW-0472">Membrane</keyword>
<reference evidence="2 3" key="1">
    <citation type="submission" date="2021-01" db="EMBL/GenBank/DDBJ databases">
        <title>Genomic Encyclopedia of Type Strains, Phase IV (KMG-IV): sequencing the most valuable type-strain genomes for metagenomic binning, comparative biology and taxonomic classification.</title>
        <authorList>
            <person name="Goeker M."/>
        </authorList>
    </citation>
    <scope>NUCLEOTIDE SEQUENCE [LARGE SCALE GENOMIC DNA]</scope>
    <source>
        <strain evidence="2 3">DSM 24834</strain>
    </source>
</reference>
<evidence type="ECO:0000313" key="2">
    <source>
        <dbReference type="EMBL" id="MBM7584640.1"/>
    </source>
</evidence>
<keyword evidence="1" id="KW-1133">Transmembrane helix</keyword>
<gene>
    <name evidence="2" type="ORF">JOC86_001177</name>
</gene>
<keyword evidence="1" id="KW-0812">Transmembrane</keyword>
<keyword evidence="3" id="KW-1185">Reference proteome</keyword>
<organism evidence="2 3">
    <name type="scientific">Rossellomorea pakistanensis</name>
    <dbReference type="NCBI Taxonomy" id="992288"/>
    <lineage>
        <taxon>Bacteria</taxon>
        <taxon>Bacillati</taxon>
        <taxon>Bacillota</taxon>
        <taxon>Bacilli</taxon>
        <taxon>Bacillales</taxon>
        <taxon>Bacillaceae</taxon>
        <taxon>Rossellomorea</taxon>
    </lineage>
</organism>
<dbReference type="Proteomes" id="UP001646157">
    <property type="component" value="Unassembled WGS sequence"/>
</dbReference>
<evidence type="ECO:0000256" key="1">
    <source>
        <dbReference type="SAM" id="Phobius"/>
    </source>
</evidence>
<name>A0ABS2NA18_9BACI</name>